<accession>A0A1R4GP15</accession>
<proteinExistence type="predicted"/>
<name>A0A1R4GP15_9GAMM</name>
<keyword evidence="2" id="KW-1185">Reference proteome</keyword>
<evidence type="ECO:0000313" key="2">
    <source>
        <dbReference type="Proteomes" id="UP000188357"/>
    </source>
</evidence>
<gene>
    <name evidence="1" type="ORF">A1232T_00811</name>
</gene>
<dbReference type="EMBL" id="FUGE01000099">
    <property type="protein sequence ID" value="SJM69632.1"/>
    <property type="molecule type" value="Genomic_DNA"/>
</dbReference>
<reference evidence="1 2" key="1">
    <citation type="submission" date="2017-02" db="EMBL/GenBank/DDBJ databases">
        <authorList>
            <person name="Peterson S.W."/>
        </authorList>
    </citation>
    <scope>NUCLEOTIDE SEQUENCE [LARGE SCALE GENOMIC DNA]</scope>
    <source>
        <strain evidence="1">Psychrobacter_piechaudii</strain>
    </source>
</reference>
<evidence type="ECO:0000313" key="1">
    <source>
        <dbReference type="EMBL" id="SJM69632.1"/>
    </source>
</evidence>
<dbReference type="Proteomes" id="UP000188357">
    <property type="component" value="Unassembled WGS sequence"/>
</dbReference>
<dbReference type="AlphaFoldDB" id="A0A1R4GP15"/>
<protein>
    <submittedName>
        <fullName evidence="1">Uncharacterized protein</fullName>
    </submittedName>
</protein>
<sequence length="170" mass="18667">MSFLGKINSYFAKRYCLMSNNKTLDSVKSNQTTQNSTSGDNHKNPYRKAALTKLFLITAVGVGLSLISSAKLAATGLADKKDSGSIKPQILAGKVTKSLEQFSFTTEQGVQYHVADPSNILDDLAKKRRIVDSLYTLNRVRVKAVISKAGNYGHMGYYERQLTIVGIADR</sequence>
<dbReference type="STRING" id="1945521.A1232T_00811"/>
<organism evidence="1 2">
    <name type="scientific">Psychrobacter piechaudii</name>
    <dbReference type="NCBI Taxonomy" id="1945521"/>
    <lineage>
        <taxon>Bacteria</taxon>
        <taxon>Pseudomonadati</taxon>
        <taxon>Pseudomonadota</taxon>
        <taxon>Gammaproteobacteria</taxon>
        <taxon>Moraxellales</taxon>
        <taxon>Moraxellaceae</taxon>
        <taxon>Psychrobacter</taxon>
    </lineage>
</organism>